<sequence length="218" mass="24461">MARPTKEEARDTRRLILEAALDLFSEGGFAGTSMRQIARAVGVRESALYHHFASKAAIFEALLQEMGPGRSERLESLDLDVLLREGPEALLRSIARFMIEGWATEREQKFVRVLMAEGPRLKDAGQVHSSVMASRGRLSGLFAELGRRGAIRPGDFELYAIEFMGPMLMMRLMYLVLAEGTPDLERLLERVDAHVHHFCESVKAGETMTVKSVSRRRS</sequence>
<evidence type="ECO:0000313" key="5">
    <source>
        <dbReference type="EMBL" id="REG25948.1"/>
    </source>
</evidence>
<feature type="DNA-binding region" description="H-T-H motif" evidence="2">
    <location>
        <begin position="33"/>
        <end position="52"/>
    </location>
</feature>
<accession>A0AAC8Q466</accession>
<keyword evidence="1 2" id="KW-0238">DNA-binding</keyword>
<dbReference type="InterPro" id="IPR009057">
    <property type="entry name" value="Homeodomain-like_sf"/>
</dbReference>
<dbReference type="Proteomes" id="UP000035579">
    <property type="component" value="Chromosome"/>
</dbReference>
<evidence type="ECO:0000256" key="1">
    <source>
        <dbReference type="ARBA" id="ARBA00023125"/>
    </source>
</evidence>
<organism evidence="4 6">
    <name type="scientific">Archangium gephyra</name>
    <dbReference type="NCBI Taxonomy" id="48"/>
    <lineage>
        <taxon>Bacteria</taxon>
        <taxon>Pseudomonadati</taxon>
        <taxon>Myxococcota</taxon>
        <taxon>Myxococcia</taxon>
        <taxon>Myxococcales</taxon>
        <taxon>Cystobacterineae</taxon>
        <taxon>Archangiaceae</taxon>
        <taxon>Archangium</taxon>
    </lineage>
</organism>
<dbReference type="Gene3D" id="1.10.357.10">
    <property type="entry name" value="Tetracycline Repressor, domain 2"/>
    <property type="match status" value="1"/>
</dbReference>
<dbReference type="KEGG" id="age:AA314_02411"/>
<dbReference type="EMBL" id="CP011509">
    <property type="protein sequence ID" value="AKJ00785.1"/>
    <property type="molecule type" value="Genomic_DNA"/>
</dbReference>
<gene>
    <name evidence="4" type="ORF">AA314_02411</name>
    <name evidence="5" type="ORF">ATI61_11243</name>
</gene>
<reference evidence="5 7" key="2">
    <citation type="submission" date="2018-08" db="EMBL/GenBank/DDBJ databases">
        <title>Genomic Encyclopedia of Archaeal and Bacterial Type Strains, Phase II (KMG-II): from individual species to whole genera.</title>
        <authorList>
            <person name="Goeker M."/>
        </authorList>
    </citation>
    <scope>NUCLEOTIDE SEQUENCE [LARGE SCALE GENOMIC DNA]</scope>
    <source>
        <strain evidence="5 7">DSM 2261</strain>
    </source>
</reference>
<dbReference type="SUPFAM" id="SSF46689">
    <property type="entry name" value="Homeodomain-like"/>
    <property type="match status" value="1"/>
</dbReference>
<reference evidence="4 6" key="1">
    <citation type="submission" date="2015-05" db="EMBL/GenBank/DDBJ databases">
        <title>Genome assembly of Archangium gephyra DSM 2261.</title>
        <authorList>
            <person name="Sharma G."/>
            <person name="Subramanian S."/>
        </authorList>
    </citation>
    <scope>NUCLEOTIDE SEQUENCE [LARGE SCALE GENOMIC DNA]</scope>
    <source>
        <strain evidence="4 6">DSM 2261</strain>
    </source>
</reference>
<evidence type="ECO:0000259" key="3">
    <source>
        <dbReference type="PROSITE" id="PS50977"/>
    </source>
</evidence>
<dbReference type="InterPro" id="IPR001647">
    <property type="entry name" value="HTH_TetR"/>
</dbReference>
<evidence type="ECO:0000256" key="2">
    <source>
        <dbReference type="PROSITE-ProRule" id="PRU00335"/>
    </source>
</evidence>
<dbReference type="InterPro" id="IPR036271">
    <property type="entry name" value="Tet_transcr_reg_TetR-rel_C_sf"/>
</dbReference>
<dbReference type="Proteomes" id="UP000256345">
    <property type="component" value="Unassembled WGS sequence"/>
</dbReference>
<name>A0AAC8Q466_9BACT</name>
<proteinExistence type="predicted"/>
<dbReference type="PANTHER" id="PTHR30055">
    <property type="entry name" value="HTH-TYPE TRANSCRIPTIONAL REGULATOR RUTR"/>
    <property type="match status" value="1"/>
</dbReference>
<dbReference type="SUPFAM" id="SSF48498">
    <property type="entry name" value="Tetracyclin repressor-like, C-terminal domain"/>
    <property type="match status" value="1"/>
</dbReference>
<dbReference type="EMBL" id="QUMU01000012">
    <property type="protein sequence ID" value="REG25948.1"/>
    <property type="molecule type" value="Genomic_DNA"/>
</dbReference>
<dbReference type="GO" id="GO:0000976">
    <property type="term" value="F:transcription cis-regulatory region binding"/>
    <property type="evidence" value="ECO:0007669"/>
    <property type="project" value="TreeGrafter"/>
</dbReference>
<dbReference type="PRINTS" id="PR00455">
    <property type="entry name" value="HTHTETR"/>
</dbReference>
<dbReference type="AlphaFoldDB" id="A0AAC8Q466"/>
<dbReference type="RefSeq" id="WP_053066315.1">
    <property type="nucleotide sequence ID" value="NZ_CP011509.1"/>
</dbReference>
<evidence type="ECO:0000313" key="7">
    <source>
        <dbReference type="Proteomes" id="UP000256345"/>
    </source>
</evidence>
<dbReference type="Pfam" id="PF00440">
    <property type="entry name" value="TetR_N"/>
    <property type="match status" value="1"/>
</dbReference>
<dbReference type="PANTHER" id="PTHR30055:SF237">
    <property type="entry name" value="TRANSCRIPTIONAL REPRESSOR MCE3R"/>
    <property type="match status" value="1"/>
</dbReference>
<evidence type="ECO:0000313" key="4">
    <source>
        <dbReference type="EMBL" id="AKJ00785.1"/>
    </source>
</evidence>
<dbReference type="PROSITE" id="PS50977">
    <property type="entry name" value="HTH_TETR_2"/>
    <property type="match status" value="1"/>
</dbReference>
<protein>
    <submittedName>
        <fullName evidence="5">TetR family transcriptional regulator</fullName>
    </submittedName>
    <submittedName>
        <fullName evidence="4">Transcriptional regulator, TetR family</fullName>
    </submittedName>
</protein>
<evidence type="ECO:0000313" key="6">
    <source>
        <dbReference type="Proteomes" id="UP000035579"/>
    </source>
</evidence>
<dbReference type="GO" id="GO:0003700">
    <property type="term" value="F:DNA-binding transcription factor activity"/>
    <property type="evidence" value="ECO:0007669"/>
    <property type="project" value="TreeGrafter"/>
</dbReference>
<dbReference type="InterPro" id="IPR050109">
    <property type="entry name" value="HTH-type_TetR-like_transc_reg"/>
</dbReference>
<feature type="domain" description="HTH tetR-type" evidence="3">
    <location>
        <begin position="10"/>
        <end position="70"/>
    </location>
</feature>
<keyword evidence="7" id="KW-1185">Reference proteome</keyword>